<evidence type="ECO:0000256" key="1">
    <source>
        <dbReference type="ARBA" id="ARBA00004651"/>
    </source>
</evidence>
<dbReference type="PRINTS" id="PR01035">
    <property type="entry name" value="TCRTETA"/>
</dbReference>
<dbReference type="Proteomes" id="UP001172743">
    <property type="component" value="Unassembled WGS sequence"/>
</dbReference>
<dbReference type="InterPro" id="IPR036259">
    <property type="entry name" value="MFS_trans_sf"/>
</dbReference>
<feature type="transmembrane region" description="Helical" evidence="6">
    <location>
        <begin position="160"/>
        <end position="182"/>
    </location>
</feature>
<evidence type="ECO:0000256" key="3">
    <source>
        <dbReference type="ARBA" id="ARBA00022692"/>
    </source>
</evidence>
<feature type="transmembrane region" description="Helical" evidence="6">
    <location>
        <begin position="237"/>
        <end position="259"/>
    </location>
</feature>
<reference evidence="8" key="1">
    <citation type="submission" date="2023-07" db="EMBL/GenBank/DDBJ databases">
        <title>Ureibacillus sp. isolated from freshwater well.</title>
        <authorList>
            <person name="Kirdat K."/>
            <person name="Bhatt A."/>
            <person name="Teware R."/>
            <person name="Bhavsar Y."/>
            <person name="Yadav A."/>
        </authorList>
    </citation>
    <scope>NUCLEOTIDE SEQUENCE</scope>
    <source>
        <strain evidence="8">BA0131</strain>
    </source>
</reference>
<feature type="transmembrane region" description="Helical" evidence="6">
    <location>
        <begin position="99"/>
        <end position="119"/>
    </location>
</feature>
<evidence type="ECO:0000256" key="5">
    <source>
        <dbReference type="ARBA" id="ARBA00023136"/>
    </source>
</evidence>
<evidence type="ECO:0000259" key="7">
    <source>
        <dbReference type="PROSITE" id="PS50850"/>
    </source>
</evidence>
<feature type="transmembrane region" description="Helical" evidence="6">
    <location>
        <begin position="296"/>
        <end position="322"/>
    </location>
</feature>
<feature type="transmembrane region" description="Helical" evidence="6">
    <location>
        <begin position="210"/>
        <end position="231"/>
    </location>
</feature>
<name>A0ABT8GW09_9BACL</name>
<keyword evidence="5 6" id="KW-0472">Membrane</keyword>
<gene>
    <name evidence="8" type="ORF">QYB95_18860</name>
</gene>
<feature type="transmembrane region" description="Helical" evidence="6">
    <location>
        <begin position="75"/>
        <end position="93"/>
    </location>
</feature>
<dbReference type="Pfam" id="PF07690">
    <property type="entry name" value="MFS_1"/>
    <property type="match status" value="1"/>
</dbReference>
<dbReference type="InterPro" id="IPR020846">
    <property type="entry name" value="MFS_dom"/>
</dbReference>
<keyword evidence="4 6" id="KW-1133">Transmembrane helix</keyword>
<dbReference type="InterPro" id="IPR001958">
    <property type="entry name" value="Tet-R_TetA/multi-R_MdtG-like"/>
</dbReference>
<comment type="caution">
    <text evidence="8">The sequence shown here is derived from an EMBL/GenBank/DDBJ whole genome shotgun (WGS) entry which is preliminary data.</text>
</comment>
<dbReference type="PANTHER" id="PTHR23526:SF2">
    <property type="entry name" value="MAJOR FACILITATOR SUPERFAMILY (MFS) PROFILE DOMAIN-CONTAINING PROTEIN"/>
    <property type="match status" value="1"/>
</dbReference>
<evidence type="ECO:0000313" key="9">
    <source>
        <dbReference type="Proteomes" id="UP001172743"/>
    </source>
</evidence>
<accession>A0ABT8GW09</accession>
<feature type="transmembrane region" description="Helical" evidence="6">
    <location>
        <begin position="131"/>
        <end position="154"/>
    </location>
</feature>
<keyword evidence="9" id="KW-1185">Reference proteome</keyword>
<evidence type="ECO:0000256" key="2">
    <source>
        <dbReference type="ARBA" id="ARBA00022448"/>
    </source>
</evidence>
<sequence length="388" mass="41824">MKKKRTINKNFIFICTALFMVSIAGSRPLIPLYADELGASHVEIGVIVALFSFFPLFLSIKLGKMIDSIGVKGPLIASILFGILSMVILSIFHNLSGVYISQIFAGLAQLVFVLSMQAYSGQFSKSKLREYYITVFSIALAAGSFAGPLLSGFLTDSIGYSPVFLTLGCVLVGVLPFSLFFSGKKVLSIQHKSNEGSSLQLLRIPDLRKAVLVSSIGLLAKDMYIAFFPLLATENGLPASTIGVIIALNAGAGMFIRGFLPWISQHLKRDVIITISIAISGVIYILNPLFNHALWLSILSIVLGFCTGICQPLSIFATIIALPKERVAEGLGLRLTFNKLTQIVGPLSLGSLSSVVGMPGIFYACGVIILMGSFHPDKLPFYRGRKSS</sequence>
<feature type="transmembrane region" description="Helical" evidence="6">
    <location>
        <begin position="42"/>
        <end position="63"/>
    </location>
</feature>
<dbReference type="SUPFAM" id="SSF103473">
    <property type="entry name" value="MFS general substrate transporter"/>
    <property type="match status" value="1"/>
</dbReference>
<dbReference type="InterPro" id="IPR011701">
    <property type="entry name" value="MFS"/>
</dbReference>
<evidence type="ECO:0000313" key="8">
    <source>
        <dbReference type="EMBL" id="MDN4495605.1"/>
    </source>
</evidence>
<evidence type="ECO:0000256" key="4">
    <source>
        <dbReference type="ARBA" id="ARBA00022989"/>
    </source>
</evidence>
<dbReference type="InterPro" id="IPR052528">
    <property type="entry name" value="Sugar_transport-like"/>
</dbReference>
<feature type="domain" description="Major facilitator superfamily (MFS) profile" evidence="7">
    <location>
        <begin position="1"/>
        <end position="388"/>
    </location>
</feature>
<organism evidence="8 9">
    <name type="scientific">Ureibacillus aquaedulcis</name>
    <dbReference type="NCBI Taxonomy" id="3058421"/>
    <lineage>
        <taxon>Bacteria</taxon>
        <taxon>Bacillati</taxon>
        <taxon>Bacillota</taxon>
        <taxon>Bacilli</taxon>
        <taxon>Bacillales</taxon>
        <taxon>Caryophanaceae</taxon>
        <taxon>Ureibacillus</taxon>
    </lineage>
</organism>
<proteinExistence type="predicted"/>
<feature type="transmembrane region" description="Helical" evidence="6">
    <location>
        <begin position="271"/>
        <end position="290"/>
    </location>
</feature>
<dbReference type="Gene3D" id="1.20.1250.20">
    <property type="entry name" value="MFS general substrate transporter like domains"/>
    <property type="match status" value="1"/>
</dbReference>
<keyword evidence="3 6" id="KW-0812">Transmembrane</keyword>
<dbReference type="EMBL" id="JAUHTQ010000026">
    <property type="protein sequence ID" value="MDN4495605.1"/>
    <property type="molecule type" value="Genomic_DNA"/>
</dbReference>
<feature type="transmembrane region" description="Helical" evidence="6">
    <location>
        <begin position="343"/>
        <end position="371"/>
    </location>
</feature>
<protein>
    <submittedName>
        <fullName evidence="8">MFS transporter</fullName>
    </submittedName>
</protein>
<dbReference type="PROSITE" id="PS50850">
    <property type="entry name" value="MFS"/>
    <property type="match status" value="1"/>
</dbReference>
<dbReference type="PANTHER" id="PTHR23526">
    <property type="entry name" value="INTEGRAL MEMBRANE TRANSPORT PROTEIN-RELATED"/>
    <property type="match status" value="1"/>
</dbReference>
<comment type="subcellular location">
    <subcellularLocation>
        <location evidence="1">Cell membrane</location>
        <topology evidence="1">Multi-pass membrane protein</topology>
    </subcellularLocation>
</comment>
<dbReference type="CDD" id="cd17325">
    <property type="entry name" value="MFS_MdtG_SLC18_like"/>
    <property type="match status" value="1"/>
</dbReference>
<evidence type="ECO:0000256" key="6">
    <source>
        <dbReference type="SAM" id="Phobius"/>
    </source>
</evidence>
<keyword evidence="2" id="KW-0813">Transport</keyword>
<dbReference type="RefSeq" id="WP_301139914.1">
    <property type="nucleotide sequence ID" value="NZ_JAUHTQ010000026.1"/>
</dbReference>